<gene>
    <name evidence="1" type="ORF">FRX48_05157</name>
</gene>
<accession>A0A5M8PPD5</accession>
<protein>
    <submittedName>
        <fullName evidence="1">Uncharacterized protein</fullName>
    </submittedName>
</protein>
<reference evidence="1 2" key="1">
    <citation type="submission" date="2019-09" db="EMBL/GenBank/DDBJ databases">
        <title>The hologenome of the rock-dwelling lichen Lasallia pustulata.</title>
        <authorList>
            <person name="Greshake Tzovaras B."/>
            <person name="Segers F."/>
            <person name="Bicker A."/>
            <person name="Dal Grande F."/>
            <person name="Otte J."/>
            <person name="Hankeln T."/>
            <person name="Schmitt I."/>
            <person name="Ebersberger I."/>
        </authorList>
    </citation>
    <scope>NUCLEOTIDE SEQUENCE [LARGE SCALE GENOMIC DNA]</scope>
    <source>
        <strain evidence="1">A1-1</strain>
    </source>
</reference>
<name>A0A5M8PPD5_9LECA</name>
<dbReference type="EMBL" id="VXIT01000008">
    <property type="protein sequence ID" value="KAA6410847.1"/>
    <property type="molecule type" value="Genomic_DNA"/>
</dbReference>
<comment type="caution">
    <text evidence="1">The sequence shown here is derived from an EMBL/GenBank/DDBJ whole genome shotgun (WGS) entry which is preliminary data.</text>
</comment>
<organism evidence="1 2">
    <name type="scientific">Lasallia pustulata</name>
    <dbReference type="NCBI Taxonomy" id="136370"/>
    <lineage>
        <taxon>Eukaryota</taxon>
        <taxon>Fungi</taxon>
        <taxon>Dikarya</taxon>
        <taxon>Ascomycota</taxon>
        <taxon>Pezizomycotina</taxon>
        <taxon>Lecanoromycetes</taxon>
        <taxon>OSLEUM clade</taxon>
        <taxon>Umbilicariomycetidae</taxon>
        <taxon>Umbilicariales</taxon>
        <taxon>Umbilicariaceae</taxon>
        <taxon>Lasallia</taxon>
    </lineage>
</organism>
<dbReference type="Proteomes" id="UP000324767">
    <property type="component" value="Unassembled WGS sequence"/>
</dbReference>
<sequence length="144" mass="14601">MLLLRPPELLSTDGFDERTNVIPPDSSAAIKGQYGGVLNCLIDSSADVSGSSLILPNGWSLVLIGSFALLEEGFNLDDEMEVLDGAFVVFGGNAPGIWAGVGGSVSAGDIVVGLGNNGSATVAASVAARLLAAVPLGKDEWSQV</sequence>
<evidence type="ECO:0000313" key="1">
    <source>
        <dbReference type="EMBL" id="KAA6410847.1"/>
    </source>
</evidence>
<proteinExistence type="predicted"/>
<evidence type="ECO:0000313" key="2">
    <source>
        <dbReference type="Proteomes" id="UP000324767"/>
    </source>
</evidence>
<dbReference type="AlphaFoldDB" id="A0A5M8PPD5"/>